<dbReference type="PANTHER" id="PTHR30469:SF15">
    <property type="entry name" value="HLYD FAMILY OF SECRETION PROTEINS"/>
    <property type="match status" value="1"/>
</dbReference>
<dbReference type="Proteomes" id="UP000264006">
    <property type="component" value="Chromosome"/>
</dbReference>
<dbReference type="KEGG" id="euz:DVS28_a3703"/>
<keyword evidence="1" id="KW-0732">Signal</keyword>
<dbReference type="EMBL" id="CP031165">
    <property type="protein sequence ID" value="AXV08376.1"/>
    <property type="molecule type" value="Genomic_DNA"/>
</dbReference>
<dbReference type="Gene3D" id="1.10.101.10">
    <property type="entry name" value="PGBD-like superfamily/PGBD"/>
    <property type="match status" value="1"/>
</dbReference>
<name>A0A346Y1M9_9ACTN</name>
<gene>
    <name evidence="3" type="ORF">DVS28_a3703</name>
</gene>
<dbReference type="InterPro" id="IPR002477">
    <property type="entry name" value="Peptidoglycan-bd-like"/>
</dbReference>
<sequence>MMRRLLVVLLGVVGVLSVVGYAMATQTSAADPEAADASATEAAPLATADVAVRDMVVTEELEGTLGYGESSVLSASADGIVTAAATVGDVLQPGDVLVAVDLEPTVLLEGPIPFFRALDSSVEDGPDVQQLETWLVAAGYAEGLDLTVDETFTSVTAIAVEAWETALGRLEPDGVVETADVVFTTGPLRVASITADVGSRVQAGSELLTATGTDLVVTVDLDTDDLEQLPLGATVALELPDGAATTGTVATVGVDAEAEAADEETTTDPTVPVIITLDDPTETDIESGTVAVTVETSREDDVVAVDVTALIALAEGGYAVEVVDGAATRLVAVEVGTFVDGWVGVTGVEPGTTVVVPS</sequence>
<evidence type="ECO:0000259" key="2">
    <source>
        <dbReference type="Pfam" id="PF01471"/>
    </source>
</evidence>
<evidence type="ECO:0000313" key="4">
    <source>
        <dbReference type="Proteomes" id="UP000264006"/>
    </source>
</evidence>
<feature type="domain" description="Peptidoglycan binding-like" evidence="2">
    <location>
        <begin position="125"/>
        <end position="176"/>
    </location>
</feature>
<feature type="chain" id="PRO_5017006602" description="Peptidoglycan binding-like domain-containing protein" evidence="1">
    <location>
        <begin position="25"/>
        <end position="358"/>
    </location>
</feature>
<feature type="signal peptide" evidence="1">
    <location>
        <begin position="1"/>
        <end position="24"/>
    </location>
</feature>
<proteinExistence type="predicted"/>
<reference evidence="3 4" key="1">
    <citation type="submission" date="2018-09" db="EMBL/GenBank/DDBJ databases">
        <title>Complete genome sequence of Euzebya sp. DY32-46 isolated from seawater of Pacific Ocean.</title>
        <authorList>
            <person name="Xu L."/>
            <person name="Wu Y.-H."/>
            <person name="Xu X.-W."/>
        </authorList>
    </citation>
    <scope>NUCLEOTIDE SEQUENCE [LARGE SCALE GENOMIC DNA]</scope>
    <source>
        <strain evidence="3 4">DY32-46</strain>
    </source>
</reference>
<dbReference type="InterPro" id="IPR036366">
    <property type="entry name" value="PGBDSf"/>
</dbReference>
<organism evidence="3 4">
    <name type="scientific">Euzebya pacifica</name>
    <dbReference type="NCBI Taxonomy" id="1608957"/>
    <lineage>
        <taxon>Bacteria</taxon>
        <taxon>Bacillati</taxon>
        <taxon>Actinomycetota</taxon>
        <taxon>Nitriliruptoria</taxon>
        <taxon>Euzebyales</taxon>
    </lineage>
</organism>
<evidence type="ECO:0000256" key="1">
    <source>
        <dbReference type="SAM" id="SignalP"/>
    </source>
</evidence>
<dbReference type="GO" id="GO:0015562">
    <property type="term" value="F:efflux transmembrane transporter activity"/>
    <property type="evidence" value="ECO:0007669"/>
    <property type="project" value="TreeGrafter"/>
</dbReference>
<accession>A0A346Y1M9</accession>
<dbReference type="InterPro" id="IPR036365">
    <property type="entry name" value="PGBD-like_sf"/>
</dbReference>
<keyword evidence="4" id="KW-1185">Reference proteome</keyword>
<dbReference type="PANTHER" id="PTHR30469">
    <property type="entry name" value="MULTIDRUG RESISTANCE PROTEIN MDTA"/>
    <property type="match status" value="1"/>
</dbReference>
<dbReference type="AlphaFoldDB" id="A0A346Y1M9"/>
<evidence type="ECO:0000313" key="3">
    <source>
        <dbReference type="EMBL" id="AXV08376.1"/>
    </source>
</evidence>
<dbReference type="GO" id="GO:1990281">
    <property type="term" value="C:efflux pump complex"/>
    <property type="evidence" value="ECO:0007669"/>
    <property type="project" value="TreeGrafter"/>
</dbReference>
<dbReference type="SUPFAM" id="SSF47090">
    <property type="entry name" value="PGBD-like"/>
    <property type="match status" value="1"/>
</dbReference>
<dbReference type="Pfam" id="PF01471">
    <property type="entry name" value="PG_binding_1"/>
    <property type="match status" value="1"/>
</dbReference>
<protein>
    <recommendedName>
        <fullName evidence="2">Peptidoglycan binding-like domain-containing protein</fullName>
    </recommendedName>
</protein>